<dbReference type="Pfam" id="PF10342">
    <property type="entry name" value="Kre9_KNH"/>
    <property type="match status" value="1"/>
</dbReference>
<evidence type="ECO:0000256" key="1">
    <source>
        <dbReference type="ARBA" id="ARBA00022729"/>
    </source>
</evidence>
<dbReference type="InterPro" id="IPR018466">
    <property type="entry name" value="Kre9/Knh1-like_N"/>
</dbReference>
<evidence type="ECO:0000313" key="4">
    <source>
        <dbReference type="EMBL" id="WFD28840.1"/>
    </source>
</evidence>
<dbReference type="Proteomes" id="UP001213623">
    <property type="component" value="Chromosome 8"/>
</dbReference>
<dbReference type="AlphaFoldDB" id="A0AAF0J983"/>
<name>A0AAF0J983_9BASI</name>
<keyword evidence="1 2" id="KW-0732">Signal</keyword>
<evidence type="ECO:0000259" key="3">
    <source>
        <dbReference type="Pfam" id="PF10342"/>
    </source>
</evidence>
<evidence type="ECO:0000313" key="5">
    <source>
        <dbReference type="Proteomes" id="UP001213623"/>
    </source>
</evidence>
<reference evidence="4" key="1">
    <citation type="submission" date="2023-03" db="EMBL/GenBank/DDBJ databases">
        <title>Mating type loci evolution in Malassezia.</title>
        <authorList>
            <person name="Coelho M.A."/>
        </authorList>
    </citation>
    <scope>NUCLEOTIDE SEQUENCE</scope>
    <source>
        <strain evidence="4">CBS 9557</strain>
    </source>
</reference>
<accession>A0AAF0J983</accession>
<organism evidence="4 5">
    <name type="scientific">Malassezia nana</name>
    <dbReference type="NCBI Taxonomy" id="180528"/>
    <lineage>
        <taxon>Eukaryota</taxon>
        <taxon>Fungi</taxon>
        <taxon>Dikarya</taxon>
        <taxon>Basidiomycota</taxon>
        <taxon>Ustilaginomycotina</taxon>
        <taxon>Malasseziomycetes</taxon>
        <taxon>Malasseziales</taxon>
        <taxon>Malasseziaceae</taxon>
        <taxon>Malassezia</taxon>
    </lineage>
</organism>
<keyword evidence="5" id="KW-1185">Reference proteome</keyword>
<feature type="chain" id="PRO_5041949312" description="Yeast cell wall synthesis Kre9/Knh1-like N-terminal domain-containing protein" evidence="2">
    <location>
        <begin position="26"/>
        <end position="138"/>
    </location>
</feature>
<gene>
    <name evidence="4" type="ORF">MNAN1_003855</name>
</gene>
<sequence length="138" mass="14869">MARLTFLVASLAALAFAVASAVASAVPGNEASLQKRIVYSPKIVYPTAGTQWKVGDHVNVTWDVSRLPPQLKNATGTIRLGHIEGNDSNEHLADTLADEFLLRTGNVTFSVPKVDPRDDYVVVLFGDSGNHSPKFSIH</sequence>
<feature type="domain" description="Yeast cell wall synthesis Kre9/Knh1-like N-terminal" evidence="3">
    <location>
        <begin position="46"/>
        <end position="137"/>
    </location>
</feature>
<feature type="signal peptide" evidence="2">
    <location>
        <begin position="1"/>
        <end position="25"/>
    </location>
</feature>
<dbReference type="EMBL" id="CP119899">
    <property type="protein sequence ID" value="WFD28840.1"/>
    <property type="molecule type" value="Genomic_DNA"/>
</dbReference>
<protein>
    <recommendedName>
        <fullName evidence="3">Yeast cell wall synthesis Kre9/Knh1-like N-terminal domain-containing protein</fullName>
    </recommendedName>
</protein>
<proteinExistence type="predicted"/>
<evidence type="ECO:0000256" key="2">
    <source>
        <dbReference type="SAM" id="SignalP"/>
    </source>
</evidence>